<accession>A0A368KI41</accession>
<dbReference type="OrthoDB" id="5479610at2"/>
<sequence>MSTDHQRYSTENQRETIGKYAAQHGMVIAQTYADEGKSGLSLEGRSALQQLIKDVQTGHPDFEAILVYDISRWGRFQDADESAFYEYLCRRSGIQVFYCAEPFENDGSPMATIMKSVKRAMAGEYSRELSNKVFQGQCRLIELGFRQGGSPGFGLRRMLLDEHRAPKGPLRPGEQKSLQTDRVILTPGPHDEVATVHYIYKEFLEAGKLEQDIADALNAKGLRTDLDRAWTRGTVHQVLTNEKYIGNNVYNRTSFKLKQRHVRNTADMWVRRDGAFESLVPIEWFRRAQEVIAARSRRLDDASMLELLRHLYEKAGALSGLLIDEQEAMPSSSTYRSRFGGLVRAYSLIGFRPSRDYRYLEINQALRALMPNIVAEIVGGLSDFHATANSDIRTGLLNVNDEFTLSIVIARCHQLISGTFRWRLHFDTSLAPDITVVVRMAADQRTVLDYYLFPRIDLPLRPCRLAEQDNEVTLDAYRFESLEPLYVLAERCVLNKAA</sequence>
<reference evidence="2 3" key="1">
    <citation type="submission" date="2018-05" db="EMBL/GenBank/DDBJ databases">
        <title>Draft genome sequence of Rhodanobacter denitrificans Yn1 isolated from gold copper mine.</title>
        <authorList>
            <person name="Yang N."/>
            <person name="Mazhar H.S."/>
            <person name="Rensing C."/>
        </authorList>
    </citation>
    <scope>NUCLEOTIDE SEQUENCE [LARGE SCALE GENOMIC DNA]</scope>
    <source>
        <strain evidence="2 3">Yn1</strain>
    </source>
</reference>
<gene>
    <name evidence="2" type="ORF">DEO45_00160</name>
</gene>
<organism evidence="2 3">
    <name type="scientific">Rhodanobacter denitrificans</name>
    <dbReference type="NCBI Taxonomy" id="666685"/>
    <lineage>
        <taxon>Bacteria</taxon>
        <taxon>Pseudomonadati</taxon>
        <taxon>Pseudomonadota</taxon>
        <taxon>Gammaproteobacteria</taxon>
        <taxon>Lysobacterales</taxon>
        <taxon>Rhodanobacteraceae</taxon>
        <taxon>Rhodanobacter</taxon>
    </lineage>
</organism>
<dbReference type="InterPro" id="IPR011109">
    <property type="entry name" value="DNA_bind_recombinase_dom"/>
</dbReference>
<dbReference type="SUPFAM" id="SSF53041">
    <property type="entry name" value="Resolvase-like"/>
    <property type="match status" value="1"/>
</dbReference>
<evidence type="ECO:0000313" key="2">
    <source>
        <dbReference type="EMBL" id="RCS31570.1"/>
    </source>
</evidence>
<dbReference type="Proteomes" id="UP000252387">
    <property type="component" value="Unassembled WGS sequence"/>
</dbReference>
<comment type="caution">
    <text evidence="2">The sequence shown here is derived from an EMBL/GenBank/DDBJ whole genome shotgun (WGS) entry which is preliminary data.</text>
</comment>
<evidence type="ECO:0000313" key="3">
    <source>
        <dbReference type="Proteomes" id="UP000252387"/>
    </source>
</evidence>
<dbReference type="GO" id="GO:0000150">
    <property type="term" value="F:DNA strand exchange activity"/>
    <property type="evidence" value="ECO:0007669"/>
    <property type="project" value="InterPro"/>
</dbReference>
<dbReference type="AlphaFoldDB" id="A0A368KI41"/>
<name>A0A368KI41_9GAMM</name>
<protein>
    <submittedName>
        <fullName evidence="2">Recombinase family protein</fullName>
    </submittedName>
</protein>
<dbReference type="Pfam" id="PF00239">
    <property type="entry name" value="Resolvase"/>
    <property type="match status" value="1"/>
</dbReference>
<dbReference type="InterPro" id="IPR038109">
    <property type="entry name" value="DNA_bind_recomb_sf"/>
</dbReference>
<proteinExistence type="predicted"/>
<dbReference type="InterPro" id="IPR036162">
    <property type="entry name" value="Resolvase-like_N_sf"/>
</dbReference>
<dbReference type="Gene3D" id="3.40.50.1390">
    <property type="entry name" value="Resolvase, N-terminal catalytic domain"/>
    <property type="match status" value="1"/>
</dbReference>
<dbReference type="InterPro" id="IPR006119">
    <property type="entry name" value="Resolv_N"/>
</dbReference>
<dbReference type="Gene3D" id="3.90.1750.20">
    <property type="entry name" value="Putative Large Serine Recombinase, Chain B, Domain 2"/>
    <property type="match status" value="1"/>
</dbReference>
<dbReference type="GO" id="GO:0003677">
    <property type="term" value="F:DNA binding"/>
    <property type="evidence" value="ECO:0007669"/>
    <property type="project" value="InterPro"/>
</dbReference>
<feature type="domain" description="Resolvase/invertase-type recombinase catalytic" evidence="1">
    <location>
        <begin position="1"/>
        <end position="144"/>
    </location>
</feature>
<dbReference type="Pfam" id="PF07508">
    <property type="entry name" value="Recombinase"/>
    <property type="match status" value="1"/>
</dbReference>
<dbReference type="PANTHER" id="PTHR30461">
    <property type="entry name" value="DNA-INVERTASE FROM LAMBDOID PROPHAGE"/>
    <property type="match status" value="1"/>
</dbReference>
<dbReference type="SMART" id="SM00857">
    <property type="entry name" value="Resolvase"/>
    <property type="match status" value="1"/>
</dbReference>
<evidence type="ECO:0000259" key="1">
    <source>
        <dbReference type="PROSITE" id="PS51736"/>
    </source>
</evidence>
<keyword evidence="3" id="KW-1185">Reference proteome</keyword>
<dbReference type="PANTHER" id="PTHR30461:SF23">
    <property type="entry name" value="DNA RECOMBINASE-RELATED"/>
    <property type="match status" value="1"/>
</dbReference>
<dbReference type="EMBL" id="QFWQ01000001">
    <property type="protein sequence ID" value="RCS31570.1"/>
    <property type="molecule type" value="Genomic_DNA"/>
</dbReference>
<dbReference type="CDD" id="cd00338">
    <property type="entry name" value="Ser_Recombinase"/>
    <property type="match status" value="1"/>
</dbReference>
<dbReference type="PROSITE" id="PS51736">
    <property type="entry name" value="RECOMBINASES_3"/>
    <property type="match status" value="1"/>
</dbReference>
<dbReference type="FunFam" id="3.40.50.1390:FF:000008">
    <property type="entry name" value="DNA recombinase"/>
    <property type="match status" value="1"/>
</dbReference>
<dbReference type="InterPro" id="IPR050639">
    <property type="entry name" value="SSR_resolvase"/>
</dbReference>